<dbReference type="Proteomes" id="UP000283895">
    <property type="component" value="Unassembled WGS sequence"/>
</dbReference>
<keyword evidence="2" id="KW-1133">Transmembrane helix</keyword>
<keyword evidence="2" id="KW-0812">Transmembrane</keyword>
<keyword evidence="2" id="KW-0472">Membrane</keyword>
<evidence type="ECO:0000256" key="2">
    <source>
        <dbReference type="SAM" id="Phobius"/>
    </source>
</evidence>
<evidence type="ECO:0000313" key="4">
    <source>
        <dbReference type="Proteomes" id="UP000283895"/>
    </source>
</evidence>
<sequence>MSTSPNLPRSASHKYKHIHLFLFLFVELIHYLVFLVEFVFIIVFFFLITTHNNLFSVAPPAETTALIDARVDVNPRNSCADNRANNVANNRANNHLSIASYGGHPISKRACFVVEYGSFFRGIYSDRPQFGDDVGQYPGALFYWNNGTWSDCCTGLWEWREYTLLTPLSPLSVEPSFGKGEKGAYMIQRDSIGPTPLLAKVKASVMAQYNRVRGTRDTSTSHKRDGSHMTMKDRIMEVWASFRGSQNHGPIWNENKNDTFSARGIGGSMKEKGSPRSMPFTHKSDLLMGSSELDSEAQRRRLSRTRGASVGTAFGGLDLNFGGDPFDDINATSHPSANPPPLFATGANNPFSDANAMGEVYMPKQPTYVTDMRHSRGQSVDSTFAPNRITSLRVVDGMSRPPSGSTAAYADSSVYFRDSASSFDTRRNKFRSDPFDLEPLSRSPNVYGGIVTGSNGVPTVRTSGIRRVLSTNSERYRQGMGTTGGSLPAQGGDMNRIPVPSAHVRYNSLGSSRYTSGVSDGSMGVWPAPGPDLGRRGL</sequence>
<organism evidence="3 4">
    <name type="scientific">Cytospora schulzeri</name>
    <dbReference type="NCBI Taxonomy" id="448051"/>
    <lineage>
        <taxon>Eukaryota</taxon>
        <taxon>Fungi</taxon>
        <taxon>Dikarya</taxon>
        <taxon>Ascomycota</taxon>
        <taxon>Pezizomycotina</taxon>
        <taxon>Sordariomycetes</taxon>
        <taxon>Sordariomycetidae</taxon>
        <taxon>Diaporthales</taxon>
        <taxon>Cytosporaceae</taxon>
        <taxon>Cytospora</taxon>
    </lineage>
</organism>
<dbReference type="OrthoDB" id="5240840at2759"/>
<name>A0A423WUS5_9PEZI</name>
<evidence type="ECO:0000256" key="1">
    <source>
        <dbReference type="SAM" id="MobiDB-lite"/>
    </source>
</evidence>
<feature type="region of interest" description="Disordered" evidence="1">
    <location>
        <begin position="515"/>
        <end position="538"/>
    </location>
</feature>
<keyword evidence="4" id="KW-1185">Reference proteome</keyword>
<proteinExistence type="predicted"/>
<dbReference type="EMBL" id="LKEA01000008">
    <property type="protein sequence ID" value="ROW07291.1"/>
    <property type="molecule type" value="Genomic_DNA"/>
</dbReference>
<dbReference type="STRING" id="356882.A0A423WUS5"/>
<dbReference type="AlphaFoldDB" id="A0A423WUS5"/>
<accession>A0A423WUS5</accession>
<evidence type="ECO:0000313" key="3">
    <source>
        <dbReference type="EMBL" id="ROW07291.1"/>
    </source>
</evidence>
<reference evidence="3 4" key="1">
    <citation type="submission" date="2015-09" db="EMBL/GenBank/DDBJ databases">
        <title>Host preference determinants of Valsa canker pathogens revealed by comparative genomics.</title>
        <authorList>
            <person name="Yin Z."/>
            <person name="Huang L."/>
        </authorList>
    </citation>
    <scope>NUCLEOTIDE SEQUENCE [LARGE SCALE GENOMIC DNA]</scope>
    <source>
        <strain evidence="3 4">03-1</strain>
    </source>
</reference>
<comment type="caution">
    <text evidence="3">The sequence shown here is derived from an EMBL/GenBank/DDBJ whole genome shotgun (WGS) entry which is preliminary data.</text>
</comment>
<feature type="transmembrane region" description="Helical" evidence="2">
    <location>
        <begin position="20"/>
        <end position="48"/>
    </location>
</feature>
<gene>
    <name evidence="3" type="ORF">VMCG_03686</name>
</gene>
<protein>
    <submittedName>
        <fullName evidence="3">Uncharacterized protein</fullName>
    </submittedName>
</protein>